<dbReference type="PANTHER" id="PTHR13381">
    <property type="entry name" value="RNA POLYMERASE II HOLOENZYME COMPONENT SRB7"/>
    <property type="match status" value="1"/>
</dbReference>
<evidence type="ECO:0000256" key="1">
    <source>
        <dbReference type="ARBA" id="ARBA00004123"/>
    </source>
</evidence>
<comment type="similarity">
    <text evidence="2 10">Belongs to the Mediator complex subunit 21 family.</text>
</comment>
<sequence>MADILTQIQDELDMLLHQMASVLSVIKERAPSSPIPGQPVHPSLSEQDGHTQSASHPTQTTTQQSGSTQSAGASTQQTQQSFTDDLKELSRDLVLKEQQIELLISRLPGVGTSQKEQMERMKEVEKQLEDIERERNSAVKERAALLEKVENLIGGVGGMG</sequence>
<feature type="coiled-coil region" evidence="11">
    <location>
        <begin position="86"/>
        <end position="148"/>
    </location>
</feature>
<protein>
    <recommendedName>
        <fullName evidence="4 10">Mediator of RNA polymerase II transcription subunit 21</fullName>
    </recommendedName>
</protein>
<keyword evidence="6 10" id="KW-0010">Activator</keyword>
<dbReference type="Pfam" id="PF11221">
    <property type="entry name" value="Med21"/>
    <property type="match status" value="1"/>
</dbReference>
<evidence type="ECO:0000256" key="5">
    <source>
        <dbReference type="ARBA" id="ARBA00023015"/>
    </source>
</evidence>
<evidence type="ECO:0000256" key="8">
    <source>
        <dbReference type="ARBA" id="ARBA00023242"/>
    </source>
</evidence>
<dbReference type="EMBL" id="MCFA01000006">
    <property type="protein sequence ID" value="ORY18607.1"/>
    <property type="molecule type" value="Genomic_DNA"/>
</dbReference>
<evidence type="ECO:0000256" key="3">
    <source>
        <dbReference type="ARBA" id="ARBA00011837"/>
    </source>
</evidence>
<evidence type="ECO:0000256" key="4">
    <source>
        <dbReference type="ARBA" id="ARBA00019691"/>
    </source>
</evidence>
<dbReference type="GO" id="GO:0016592">
    <property type="term" value="C:mediator complex"/>
    <property type="evidence" value="ECO:0007669"/>
    <property type="project" value="UniProtKB-UniRule"/>
</dbReference>
<dbReference type="OrthoDB" id="526653at2759"/>
<evidence type="ECO:0000256" key="12">
    <source>
        <dbReference type="SAM" id="MobiDB-lite"/>
    </source>
</evidence>
<dbReference type="AlphaFoldDB" id="A0A1Y2A8G8"/>
<comment type="subunit">
    <text evidence="3 10">Component of the Mediator complex.</text>
</comment>
<dbReference type="SUPFAM" id="SSF140718">
    <property type="entry name" value="Mediator hinge subcomplex-like"/>
    <property type="match status" value="1"/>
</dbReference>
<evidence type="ECO:0000313" key="14">
    <source>
        <dbReference type="Proteomes" id="UP000193144"/>
    </source>
</evidence>
<comment type="subcellular location">
    <subcellularLocation>
        <location evidence="1 10">Nucleus</location>
    </subcellularLocation>
</comment>
<gene>
    <name evidence="13" type="ORF">BCR34DRAFT_473376</name>
</gene>
<evidence type="ECO:0000256" key="6">
    <source>
        <dbReference type="ARBA" id="ARBA00023159"/>
    </source>
</evidence>
<keyword evidence="14" id="KW-1185">Reference proteome</keyword>
<keyword evidence="5 10" id="KW-0805">Transcription regulation</keyword>
<evidence type="ECO:0000256" key="9">
    <source>
        <dbReference type="ARBA" id="ARBA00025687"/>
    </source>
</evidence>
<reference evidence="13 14" key="1">
    <citation type="submission" date="2016-07" db="EMBL/GenBank/DDBJ databases">
        <title>Pervasive Adenine N6-methylation of Active Genes in Fungi.</title>
        <authorList>
            <consortium name="DOE Joint Genome Institute"/>
            <person name="Mondo S.J."/>
            <person name="Dannebaum R.O."/>
            <person name="Kuo R.C."/>
            <person name="Labutti K."/>
            <person name="Haridas S."/>
            <person name="Kuo A."/>
            <person name="Salamov A."/>
            <person name="Ahrendt S.R."/>
            <person name="Lipzen A."/>
            <person name="Sullivan W."/>
            <person name="Andreopoulos W.B."/>
            <person name="Clum A."/>
            <person name="Lindquist E."/>
            <person name="Daum C."/>
            <person name="Ramamoorthy G.K."/>
            <person name="Gryganskyi A."/>
            <person name="Culley D."/>
            <person name="Magnuson J.K."/>
            <person name="James T.Y."/>
            <person name="O'Malley M.A."/>
            <person name="Stajich J.E."/>
            <person name="Spatafora J.W."/>
            <person name="Visel A."/>
            <person name="Grigoriev I.V."/>
        </authorList>
    </citation>
    <scope>NUCLEOTIDE SEQUENCE [LARGE SCALE GENOMIC DNA]</scope>
    <source>
        <strain evidence="13 14">CBS 115471</strain>
    </source>
</reference>
<dbReference type="GO" id="GO:0003712">
    <property type="term" value="F:transcription coregulator activity"/>
    <property type="evidence" value="ECO:0007669"/>
    <property type="project" value="TreeGrafter"/>
</dbReference>
<dbReference type="GO" id="GO:0006357">
    <property type="term" value="P:regulation of transcription by RNA polymerase II"/>
    <property type="evidence" value="ECO:0007669"/>
    <property type="project" value="TreeGrafter"/>
</dbReference>
<organism evidence="13 14">
    <name type="scientific">Clohesyomyces aquaticus</name>
    <dbReference type="NCBI Taxonomy" id="1231657"/>
    <lineage>
        <taxon>Eukaryota</taxon>
        <taxon>Fungi</taxon>
        <taxon>Dikarya</taxon>
        <taxon>Ascomycota</taxon>
        <taxon>Pezizomycotina</taxon>
        <taxon>Dothideomycetes</taxon>
        <taxon>Pleosporomycetidae</taxon>
        <taxon>Pleosporales</taxon>
        <taxon>Lindgomycetaceae</taxon>
        <taxon>Clohesyomyces</taxon>
    </lineage>
</organism>
<dbReference type="PANTHER" id="PTHR13381:SF0">
    <property type="entry name" value="MEDIATOR OF RNA POLYMERASE II TRANSCRIPTION SUBUNIT 21"/>
    <property type="match status" value="1"/>
</dbReference>
<dbReference type="STRING" id="1231657.A0A1Y2A8G8"/>
<name>A0A1Y2A8G8_9PLEO</name>
<evidence type="ECO:0000256" key="10">
    <source>
        <dbReference type="RuleBase" id="RU366036"/>
    </source>
</evidence>
<evidence type="ECO:0000256" key="2">
    <source>
        <dbReference type="ARBA" id="ARBA00005770"/>
    </source>
</evidence>
<dbReference type="Gene3D" id="6.10.280.10">
    <property type="entry name" value="Mediator complex, subunit Med21"/>
    <property type="match status" value="1"/>
</dbReference>
<evidence type="ECO:0000256" key="11">
    <source>
        <dbReference type="SAM" id="Coils"/>
    </source>
</evidence>
<keyword evidence="7 10" id="KW-0804">Transcription</keyword>
<dbReference type="Proteomes" id="UP000193144">
    <property type="component" value="Unassembled WGS sequence"/>
</dbReference>
<keyword evidence="11" id="KW-0175">Coiled coil</keyword>
<dbReference type="InterPro" id="IPR021384">
    <property type="entry name" value="Mediator_Med21"/>
</dbReference>
<comment type="function">
    <text evidence="9 10">Component of the Mediator complex, a coactivator involved in the regulated transcription of nearly all RNA polymerase II-dependent genes. Mediator functions as a bridge to convey information from gene-specific regulatory proteins to the basal RNA polymerase II transcription machinery. Mediator is recruited to promoters by direct interactions with regulatory proteins and serves as a scaffold for the assembly of a functional preinitiation complex with RNA polymerase II and the general transcription factors.</text>
</comment>
<feature type="compositionally biased region" description="Low complexity" evidence="12">
    <location>
        <begin position="51"/>
        <end position="83"/>
    </location>
</feature>
<keyword evidence="8 10" id="KW-0539">Nucleus</keyword>
<dbReference type="InterPro" id="IPR037212">
    <property type="entry name" value="Med7/Med21-like"/>
</dbReference>
<comment type="caution">
    <text evidence="13">The sequence shown here is derived from an EMBL/GenBank/DDBJ whole genome shotgun (WGS) entry which is preliminary data.</text>
</comment>
<proteinExistence type="inferred from homology"/>
<feature type="region of interest" description="Disordered" evidence="12">
    <location>
        <begin position="30"/>
        <end position="84"/>
    </location>
</feature>
<accession>A0A1Y2A8G8</accession>
<evidence type="ECO:0000313" key="13">
    <source>
        <dbReference type="EMBL" id="ORY18607.1"/>
    </source>
</evidence>
<evidence type="ECO:0000256" key="7">
    <source>
        <dbReference type="ARBA" id="ARBA00023163"/>
    </source>
</evidence>